<protein>
    <submittedName>
        <fullName evidence="1">Uncharacterized protein</fullName>
    </submittedName>
</protein>
<evidence type="ECO:0000313" key="1">
    <source>
        <dbReference type="EMBL" id="GEU54480.1"/>
    </source>
</evidence>
<dbReference type="EMBL" id="BKCJ010003338">
    <property type="protein sequence ID" value="GEU54480.1"/>
    <property type="molecule type" value="Genomic_DNA"/>
</dbReference>
<comment type="caution">
    <text evidence="1">The sequence shown here is derived from an EMBL/GenBank/DDBJ whole genome shotgun (WGS) entry which is preliminary data.</text>
</comment>
<reference evidence="1" key="1">
    <citation type="journal article" date="2019" name="Sci. Rep.">
        <title>Draft genome of Tanacetum cinerariifolium, the natural source of mosquito coil.</title>
        <authorList>
            <person name="Yamashiro T."/>
            <person name="Shiraishi A."/>
            <person name="Satake H."/>
            <person name="Nakayama K."/>
        </authorList>
    </citation>
    <scope>NUCLEOTIDE SEQUENCE</scope>
</reference>
<sequence length="218" mass="25047">MNPKQQEASLGHFPNEAVQTNTTLLEEFSDELTHIDFISLEIDEADLDPQEEVHLVKKLLYDNSSPRPSKELDFENYYAVIKYFSSSPIPVEGDVLFLEELLNDDSISLLENESFHFNHYYDPSYPHPPAKPLDDDGIHFDAEPDTGILTVKVVDDISEHKVFNLGILASKEEKSLHILSHWGFKAFHIIFDFFESSMIIYEGNIPILDVPFLYLYPP</sequence>
<organism evidence="1">
    <name type="scientific">Tanacetum cinerariifolium</name>
    <name type="common">Dalmatian daisy</name>
    <name type="synonym">Chrysanthemum cinerariifolium</name>
    <dbReference type="NCBI Taxonomy" id="118510"/>
    <lineage>
        <taxon>Eukaryota</taxon>
        <taxon>Viridiplantae</taxon>
        <taxon>Streptophyta</taxon>
        <taxon>Embryophyta</taxon>
        <taxon>Tracheophyta</taxon>
        <taxon>Spermatophyta</taxon>
        <taxon>Magnoliopsida</taxon>
        <taxon>eudicotyledons</taxon>
        <taxon>Gunneridae</taxon>
        <taxon>Pentapetalae</taxon>
        <taxon>asterids</taxon>
        <taxon>campanulids</taxon>
        <taxon>Asterales</taxon>
        <taxon>Asteraceae</taxon>
        <taxon>Asteroideae</taxon>
        <taxon>Anthemideae</taxon>
        <taxon>Anthemidinae</taxon>
        <taxon>Tanacetum</taxon>
    </lineage>
</organism>
<accession>A0A6L2L083</accession>
<name>A0A6L2L083_TANCI</name>
<dbReference type="AlphaFoldDB" id="A0A6L2L083"/>
<proteinExistence type="predicted"/>
<gene>
    <name evidence="1" type="ORF">Tci_026458</name>
</gene>